<evidence type="ECO:0000313" key="13">
    <source>
        <dbReference type="Proteomes" id="UP000603352"/>
    </source>
</evidence>
<evidence type="ECO:0000259" key="11">
    <source>
        <dbReference type="Pfam" id="PF22640"/>
    </source>
</evidence>
<dbReference type="InterPro" id="IPR029044">
    <property type="entry name" value="Nucleotide-diphossugar_trans"/>
</dbReference>
<proteinExistence type="inferred from homology"/>
<evidence type="ECO:0000256" key="7">
    <source>
        <dbReference type="ARBA" id="ARBA00047343"/>
    </source>
</evidence>
<dbReference type="Pfam" id="PF22640">
    <property type="entry name" value="ManC_GMP_beta-helix"/>
    <property type="match status" value="1"/>
</dbReference>
<dbReference type="EC" id="2.7.7.13" evidence="2"/>
<evidence type="ECO:0000256" key="8">
    <source>
        <dbReference type="RuleBase" id="RU004190"/>
    </source>
</evidence>
<dbReference type="InterPro" id="IPR051161">
    <property type="entry name" value="Mannose-6P_isomerase_type2"/>
</dbReference>
<evidence type="ECO:0000256" key="1">
    <source>
        <dbReference type="ARBA" id="ARBA00006115"/>
    </source>
</evidence>
<dbReference type="CDD" id="cd02213">
    <property type="entry name" value="cupin_PMI_typeII_C"/>
    <property type="match status" value="1"/>
</dbReference>
<evidence type="ECO:0000259" key="9">
    <source>
        <dbReference type="Pfam" id="PF00483"/>
    </source>
</evidence>
<feature type="domain" description="Mannose-6-phosphate isomerase type II C-terminal" evidence="10">
    <location>
        <begin position="357"/>
        <end position="468"/>
    </location>
</feature>
<keyword evidence="13" id="KW-1185">Reference proteome</keyword>
<evidence type="ECO:0000256" key="4">
    <source>
        <dbReference type="ARBA" id="ARBA00022695"/>
    </source>
</evidence>
<keyword evidence="5" id="KW-0547">Nucleotide-binding</keyword>
<evidence type="ECO:0000259" key="10">
    <source>
        <dbReference type="Pfam" id="PF01050"/>
    </source>
</evidence>
<sequence length="473" mass="50596">MTTSIITPVILCGGGGTRLWPLSRKALPKQFLALAGTDTMLQATLKRVDPEAGFGAPILVCNEDHRFLVAEQARAAGIEPAAILLEPVGRNTAPAVAAAAHAALAHDPDALILVLPSDHVIGDVAAFRDAVAAAAVRATAGDLVTFGIQPTRPESGYGYIEAGDALDGRAARIRRFHEKPGRETAERYLAEGRFYWNSGMFLFPAKIVLSELEANAPAVAEAVAAAYAGRTADLDFVRLPREIFAGAPDLSIDVGVMEKTSRGAVVPADLGWSDVGAWDALWSIGDKDAHGTVTFGDVVAEDVADSYLRSEGPLVAAIGVRDLIVVATNDAVLVAPKHQAQAVKTIVERLRAARRPEAETGSLTYRPWGSYQGIDLGERFQVKRIVVKPGRKLSLQMHHHRAEHWIVVSGTAEVTCDDKTFLLNENQSTYIPQGAVHRLGNPGKIPLHLIEVQSGGYLGEDDIVRIADEFGRA</sequence>
<keyword evidence="4 12" id="KW-0548">Nucleotidyltransferase</keyword>
<dbReference type="InterPro" id="IPR054566">
    <property type="entry name" value="ManC/GMP-like_b-helix"/>
</dbReference>
<dbReference type="CDD" id="cd02509">
    <property type="entry name" value="GDP-M1P_Guanylyltransferase"/>
    <property type="match status" value="1"/>
</dbReference>
<dbReference type="PANTHER" id="PTHR46390:SF1">
    <property type="entry name" value="MANNOSE-1-PHOSPHATE GUANYLYLTRANSFERASE"/>
    <property type="match status" value="1"/>
</dbReference>
<evidence type="ECO:0000256" key="6">
    <source>
        <dbReference type="ARBA" id="ARBA00023134"/>
    </source>
</evidence>
<gene>
    <name evidence="12" type="ORF">GCM10011505_31530</name>
</gene>
<dbReference type="GO" id="GO:0016779">
    <property type="term" value="F:nucleotidyltransferase activity"/>
    <property type="evidence" value="ECO:0007669"/>
    <property type="project" value="UniProtKB-KW"/>
</dbReference>
<dbReference type="EMBL" id="BMDZ01000038">
    <property type="protein sequence ID" value="GGB48142.1"/>
    <property type="molecule type" value="Genomic_DNA"/>
</dbReference>
<dbReference type="SUPFAM" id="SSF51182">
    <property type="entry name" value="RmlC-like cupins"/>
    <property type="match status" value="1"/>
</dbReference>
<dbReference type="Pfam" id="PF00483">
    <property type="entry name" value="NTP_transferase"/>
    <property type="match status" value="1"/>
</dbReference>
<dbReference type="InterPro" id="IPR001538">
    <property type="entry name" value="Man6P_isomerase-2_C"/>
</dbReference>
<dbReference type="InterPro" id="IPR006375">
    <property type="entry name" value="Man1P_GuaTrfase/Man6P_Isoase"/>
</dbReference>
<evidence type="ECO:0000256" key="3">
    <source>
        <dbReference type="ARBA" id="ARBA00022679"/>
    </source>
</evidence>
<comment type="caution">
    <text evidence="12">The sequence shown here is derived from an EMBL/GenBank/DDBJ whole genome shotgun (WGS) entry which is preliminary data.</text>
</comment>
<keyword evidence="12" id="KW-0413">Isomerase</keyword>
<dbReference type="InterPro" id="IPR011051">
    <property type="entry name" value="RmlC_Cupin_sf"/>
</dbReference>
<dbReference type="SUPFAM" id="SSF53448">
    <property type="entry name" value="Nucleotide-diphospho-sugar transferases"/>
    <property type="match status" value="1"/>
</dbReference>
<protein>
    <recommendedName>
        <fullName evidence="2">mannose-1-phosphate guanylyltransferase</fullName>
        <ecNumber evidence="2">2.7.7.13</ecNumber>
    </recommendedName>
</protein>
<dbReference type="Proteomes" id="UP000603352">
    <property type="component" value="Unassembled WGS sequence"/>
</dbReference>
<comment type="catalytic activity">
    <reaction evidence="7">
        <text>alpha-D-mannose 1-phosphate + GTP + H(+) = GDP-alpha-D-mannose + diphosphate</text>
        <dbReference type="Rhea" id="RHEA:15229"/>
        <dbReference type="ChEBI" id="CHEBI:15378"/>
        <dbReference type="ChEBI" id="CHEBI:33019"/>
        <dbReference type="ChEBI" id="CHEBI:37565"/>
        <dbReference type="ChEBI" id="CHEBI:57527"/>
        <dbReference type="ChEBI" id="CHEBI:58409"/>
        <dbReference type="EC" id="2.7.7.13"/>
    </reaction>
</comment>
<reference evidence="13" key="1">
    <citation type="journal article" date="2019" name="Int. J. Syst. Evol. Microbiol.">
        <title>The Global Catalogue of Microorganisms (GCM) 10K type strain sequencing project: providing services to taxonomists for standard genome sequencing and annotation.</title>
        <authorList>
            <consortium name="The Broad Institute Genomics Platform"/>
            <consortium name="The Broad Institute Genome Sequencing Center for Infectious Disease"/>
            <person name="Wu L."/>
            <person name="Ma J."/>
        </authorList>
    </citation>
    <scope>NUCLEOTIDE SEQUENCE [LARGE SCALE GENOMIC DNA]</scope>
    <source>
        <strain evidence="13">CGMCC 1.10188</strain>
    </source>
</reference>
<evidence type="ECO:0000256" key="5">
    <source>
        <dbReference type="ARBA" id="ARBA00022741"/>
    </source>
</evidence>
<dbReference type="Pfam" id="PF01050">
    <property type="entry name" value="MannoseP_isomer"/>
    <property type="match status" value="1"/>
</dbReference>
<dbReference type="InterPro" id="IPR014710">
    <property type="entry name" value="RmlC-like_jellyroll"/>
</dbReference>
<dbReference type="InterPro" id="IPR005835">
    <property type="entry name" value="NTP_transferase_dom"/>
</dbReference>
<comment type="similarity">
    <text evidence="1 8">Belongs to the mannose-6-phosphate isomerase type 2 family.</text>
</comment>
<accession>A0ABQ1INA0</accession>
<dbReference type="NCBIfam" id="TIGR01479">
    <property type="entry name" value="GMP_PMI"/>
    <property type="match status" value="1"/>
</dbReference>
<evidence type="ECO:0000256" key="2">
    <source>
        <dbReference type="ARBA" id="ARBA00012387"/>
    </source>
</evidence>
<dbReference type="PANTHER" id="PTHR46390">
    <property type="entry name" value="MANNOSE-1-PHOSPHATE GUANYLYLTRANSFERASE"/>
    <property type="match status" value="1"/>
</dbReference>
<keyword evidence="6" id="KW-0342">GTP-binding</keyword>
<keyword evidence="3" id="KW-0808">Transferase</keyword>
<dbReference type="Gene3D" id="3.90.550.10">
    <property type="entry name" value="Spore Coat Polysaccharide Biosynthesis Protein SpsA, Chain A"/>
    <property type="match status" value="1"/>
</dbReference>
<organism evidence="12 13">
    <name type="scientific">Tistrella bauzanensis</name>
    <dbReference type="NCBI Taxonomy" id="657419"/>
    <lineage>
        <taxon>Bacteria</taxon>
        <taxon>Pseudomonadati</taxon>
        <taxon>Pseudomonadota</taxon>
        <taxon>Alphaproteobacteria</taxon>
        <taxon>Geminicoccales</taxon>
        <taxon>Geminicoccaceae</taxon>
        <taxon>Tistrella</taxon>
    </lineage>
</organism>
<dbReference type="InterPro" id="IPR049577">
    <property type="entry name" value="GMPP_N"/>
</dbReference>
<name>A0ABQ1INA0_9PROT</name>
<dbReference type="GO" id="GO:0016853">
    <property type="term" value="F:isomerase activity"/>
    <property type="evidence" value="ECO:0007669"/>
    <property type="project" value="UniProtKB-KW"/>
</dbReference>
<feature type="domain" description="MannoseP isomerase/GMP-like beta-helix" evidence="11">
    <location>
        <begin position="296"/>
        <end position="350"/>
    </location>
</feature>
<dbReference type="Gene3D" id="2.60.120.10">
    <property type="entry name" value="Jelly Rolls"/>
    <property type="match status" value="1"/>
</dbReference>
<feature type="domain" description="Nucleotidyl transferase" evidence="9">
    <location>
        <begin position="8"/>
        <end position="288"/>
    </location>
</feature>
<evidence type="ECO:0000313" key="12">
    <source>
        <dbReference type="EMBL" id="GGB48142.1"/>
    </source>
</evidence>
<dbReference type="RefSeq" id="WP_188579597.1">
    <property type="nucleotide sequence ID" value="NZ_BMDZ01000038.1"/>
</dbReference>